<gene>
    <name evidence="3" type="ORF">BST96_12900</name>
</gene>
<dbReference type="PANTHER" id="PTHR37296:SF1">
    <property type="entry name" value="CONSERVED VIRULENCE FACTOR B"/>
    <property type="match status" value="1"/>
</dbReference>
<dbReference type="Gene3D" id="2.40.50.140">
    <property type="entry name" value="Nucleic acid-binding proteins"/>
    <property type="match status" value="2"/>
</dbReference>
<dbReference type="InterPro" id="IPR039566">
    <property type="entry name" value="CvfB_S1_st"/>
</dbReference>
<dbReference type="AlphaFoldDB" id="A0A1X9NER9"/>
<dbReference type="STRING" id="716816.BST96_12900"/>
<protein>
    <submittedName>
        <fullName evidence="3">GntR family transcriptional regulator</fullName>
    </submittedName>
</protein>
<feature type="domain" description="S1 motif" evidence="2">
    <location>
        <begin position="69"/>
        <end position="130"/>
    </location>
</feature>
<feature type="domain" description="S1 motif" evidence="2">
    <location>
        <begin position="143"/>
        <end position="205"/>
    </location>
</feature>
<dbReference type="Pfam" id="PF17783">
    <property type="entry name" value="WHD_CvfB"/>
    <property type="match status" value="1"/>
</dbReference>
<dbReference type="EMBL" id="CP019343">
    <property type="protein sequence ID" value="ARN74932.1"/>
    <property type="molecule type" value="Genomic_DNA"/>
</dbReference>
<evidence type="ECO:0000256" key="1">
    <source>
        <dbReference type="PIRNR" id="PIRNR012524"/>
    </source>
</evidence>
<dbReference type="PIRSF" id="PIRSF012524">
    <property type="entry name" value="YitL_S1"/>
    <property type="match status" value="1"/>
</dbReference>
<dbReference type="RefSeq" id="WP_085759099.1">
    <property type="nucleotide sequence ID" value="NZ_CP019343.1"/>
</dbReference>
<dbReference type="InterPro" id="IPR012340">
    <property type="entry name" value="NA-bd_OB-fold"/>
</dbReference>
<dbReference type="PANTHER" id="PTHR37296">
    <property type="entry name" value="CONSERVED VIRULENCE FACTOR B"/>
    <property type="match status" value="1"/>
</dbReference>
<keyword evidence="4" id="KW-1185">Reference proteome</keyword>
<sequence>MVAIGQFNQLDIVKDSDAGVFLDGGEFGHILLPKRFVADEAQLGDQLTVFVYLDSDDRLIATTETPHACEGDFAWLKVVEINKVGAFLDWGLPKDLLLPFAQQKFSPVEGKRVLVKVYLDNSNRLAASSRIDKYLKEETMGYQVGQMVDLMIADKTELGFKAIVDNAYWGMLYSNELFQPLNKGERISGYVKRVRDDNRLDITLTQPGYEKISGVAEQVIEVLKEHDGYLMITDKSSPETIRSVFKISKKVYKKAIGALYKQRRIAIEDKGIRLLD</sequence>
<dbReference type="SMART" id="SM00316">
    <property type="entry name" value="S1"/>
    <property type="match status" value="2"/>
</dbReference>
<dbReference type="GO" id="GO:0003676">
    <property type="term" value="F:nucleic acid binding"/>
    <property type="evidence" value="ECO:0007669"/>
    <property type="project" value="InterPro"/>
</dbReference>
<name>A0A1X9NER9_9GAMM</name>
<dbReference type="InterPro" id="IPR040764">
    <property type="entry name" value="CvfB_WH"/>
</dbReference>
<dbReference type="InterPro" id="IPR003029">
    <property type="entry name" value="S1_domain"/>
</dbReference>
<evidence type="ECO:0000313" key="3">
    <source>
        <dbReference type="EMBL" id="ARN74932.1"/>
    </source>
</evidence>
<comment type="similarity">
    <text evidence="1">Belongs to the CvfB family.</text>
</comment>
<dbReference type="OrthoDB" id="9801597at2"/>
<evidence type="ECO:0000313" key="4">
    <source>
        <dbReference type="Proteomes" id="UP000193450"/>
    </source>
</evidence>
<dbReference type="Pfam" id="PF13509">
    <property type="entry name" value="S1_2"/>
    <property type="match status" value="2"/>
</dbReference>
<dbReference type="Gene3D" id="1.10.10.10">
    <property type="entry name" value="Winged helix-like DNA-binding domain superfamily/Winged helix DNA-binding domain"/>
    <property type="match status" value="1"/>
</dbReference>
<dbReference type="InterPro" id="IPR036388">
    <property type="entry name" value="WH-like_DNA-bd_sf"/>
</dbReference>
<dbReference type="InterPro" id="IPR014464">
    <property type="entry name" value="CvfB_fam"/>
</dbReference>
<dbReference type="Proteomes" id="UP000193450">
    <property type="component" value="Chromosome"/>
</dbReference>
<organism evidence="3 4">
    <name type="scientific">Oceanicoccus sagamiensis</name>
    <dbReference type="NCBI Taxonomy" id="716816"/>
    <lineage>
        <taxon>Bacteria</taxon>
        <taxon>Pseudomonadati</taxon>
        <taxon>Pseudomonadota</taxon>
        <taxon>Gammaproteobacteria</taxon>
        <taxon>Cellvibrionales</taxon>
        <taxon>Spongiibacteraceae</taxon>
        <taxon>Oceanicoccus</taxon>
    </lineage>
</organism>
<reference evidence="3 4" key="1">
    <citation type="submission" date="2016-11" db="EMBL/GenBank/DDBJ databases">
        <title>Trade-off between light-utilization and light-protection in marine flavobacteria.</title>
        <authorList>
            <person name="Kumagai Y."/>
        </authorList>
    </citation>
    <scope>NUCLEOTIDE SEQUENCE [LARGE SCALE GENOMIC DNA]</scope>
    <source>
        <strain evidence="3 4">NBRC 107125</strain>
    </source>
</reference>
<accession>A0A1X9NER9</accession>
<proteinExistence type="inferred from homology"/>
<evidence type="ECO:0000259" key="2">
    <source>
        <dbReference type="SMART" id="SM00316"/>
    </source>
</evidence>
<dbReference type="KEGG" id="osg:BST96_12900"/>